<dbReference type="SMR" id="A0A3G3JZ38"/>
<dbReference type="PANTHER" id="PTHR38731">
    <property type="entry name" value="LIPL45-RELATED LIPOPROTEIN-RELATED"/>
    <property type="match status" value="1"/>
</dbReference>
<evidence type="ECO:0000259" key="3">
    <source>
        <dbReference type="Pfam" id="PF04773"/>
    </source>
</evidence>
<evidence type="ECO:0000259" key="4">
    <source>
        <dbReference type="Pfam" id="PF12733"/>
    </source>
</evidence>
<feature type="domain" description="Cadherin-like beta-sandwich-like" evidence="4">
    <location>
        <begin position="566"/>
        <end position="662"/>
    </location>
</feature>
<evidence type="ECO:0000313" key="5">
    <source>
        <dbReference type="EMBL" id="AYQ73121.1"/>
    </source>
</evidence>
<evidence type="ECO:0000313" key="6">
    <source>
        <dbReference type="Proteomes" id="UP000269097"/>
    </source>
</evidence>
<dbReference type="EMBL" id="CP033433">
    <property type="protein sequence ID" value="AYQ73121.1"/>
    <property type="molecule type" value="Genomic_DNA"/>
</dbReference>
<dbReference type="Pfam" id="PF04773">
    <property type="entry name" value="FecR"/>
    <property type="match status" value="1"/>
</dbReference>
<dbReference type="CDD" id="cd22265">
    <property type="entry name" value="UDM1_RNF168"/>
    <property type="match status" value="1"/>
</dbReference>
<accession>A0A3G3JZ38</accession>
<keyword evidence="6" id="KW-1185">Reference proteome</keyword>
<sequence>MTKIGRISDNTSEMPIITNIFAGIRHISTGIIHKGETHMKFRKGFLPLLAFLIALLPLFNLSAQTAHAATSRVAVIKFMTGTVQVKKAGGSKQFKAFSKMSLNEGDVVTTSANSTAILQFSNGTSEDDKMSVSANTTLTFSKLSDRNGTRTKVSMFNGTAWVDVKSIASKNDEFTLETPTAVMGVRGTHLLVSVDPSTGATKLTVAAGVVHTQATGNSEAQDVKPGDNALITQGEQKQGEVTIAPVDLELLMQQSDKSIVEAIVSASGDIVKENQQKLDQYFEGTEQQNTADLNRKKTNVENLLGAIVDNAVKSGQISQDRVNQLVSEAQAQTGVKIDLSKKDQILSDEEKKKQEDQRRKNEEAQKQAEIQKQKQEEERKKNEELTKKLEAERKAKEEANRKAEEERKKKAQEEYEKKLSEAEKARFAKDAAAAAAASSPAPTPSASTSTTPSTPITNSSFAGYASINNSGKYYATFPQNQSQTIWKAYLPEALTIASLTVYPTEYSSKIVFGGAEYAYGTSIPLTLPLGESQLLFKVKSSSGIVTGPFTINVVRIPEGYGKVYSLTSVKVNGSNADYDVTTLTYTAAVPATASEVVVSAQPARDWTYSAFISLYKSDNTGVTGQSDGYHVTLNETGDTVVNVQVTSFDQSHTQLYRLVLRRTVTPGLQDFGMKIRTEGYEPYDFGFNPTETEYNIGPMDKQIHRFKFEATPAEGSEILSVEVNGEEESLTANSVEIERYGDFDVVVKTLNSLHQTVIYQMHIHRELPDGLLSWQVLDGSGTELPFRNTGFSSSGWDRYVADAASGSAGFRMKLDFDSEAGADHAVLEDADHHTIAVSSAEGEMEVPESAVVNGDNQYFLKVLDSDDLQVNDYNIELWFINGTSKVPNLSATPFNIRDGGNGDAPPFELIDGHYLEVDAAVGSVGFEFVDPVDGSYFVEITDENDESCYPLSESGCGPLTLDYGYNFVKINVEDPSGYYHHTYHLTIYRADNPEGVADWGYSYEDGYSARWVRLEDSIVADEPKRYVIFVPEDEDSVTLNVYLENEGAEGYLYEGAGGSGDELAQFDAEHTSFKIHSLVPGFNRFQLYVPDDPHSVSEYTDLVIVRGSIPESYSIPALAWNNLMWGDEGSVIPTEEDTFAIFAGDTDSIQLSFDDVYYADMQVDAMGQSFLTYDGDGAYTIDSQGQNVKTVFLEYYDPIRNDYRNHVLWVYFDHIPDSLKLIGVSVTDVTYETPYSLSPTPDETNPLGYGGSVSNLTTRVRLNVNTADADTSIVGVYGDSGEVSKVGDDWFINLPDPGTFYIASVRVVVEDAEGKRMSYDVYFTRPSGESA</sequence>
<evidence type="ECO:0000256" key="2">
    <source>
        <dbReference type="SAM" id="Phobius"/>
    </source>
</evidence>
<reference evidence="5 6" key="1">
    <citation type="submission" date="2018-10" db="EMBL/GenBank/DDBJ databases">
        <title>Genome Sequence of Cohnella sp.</title>
        <authorList>
            <person name="Srinivasan S."/>
            <person name="Kim M.K."/>
        </authorList>
    </citation>
    <scope>NUCLEOTIDE SEQUENCE [LARGE SCALE GENOMIC DNA]</scope>
    <source>
        <strain evidence="5 6">18JY8-7</strain>
    </source>
</reference>
<dbReference type="Proteomes" id="UP000269097">
    <property type="component" value="Chromosome"/>
</dbReference>
<protein>
    <recommendedName>
        <fullName evidence="7">FecR protein domain-containing protein</fullName>
    </recommendedName>
</protein>
<feature type="region of interest" description="Disordered" evidence="1">
    <location>
        <begin position="431"/>
        <end position="457"/>
    </location>
</feature>
<dbReference type="Gene3D" id="2.60.120.1440">
    <property type="match status" value="1"/>
</dbReference>
<keyword evidence="2" id="KW-0472">Membrane</keyword>
<evidence type="ECO:0008006" key="7">
    <source>
        <dbReference type="Google" id="ProtNLM"/>
    </source>
</evidence>
<proteinExistence type="predicted"/>
<dbReference type="KEGG" id="coh:EAV92_11420"/>
<name>A0A3G3JZ38_9BACL</name>
<keyword evidence="2" id="KW-0812">Transmembrane</keyword>
<dbReference type="Pfam" id="PF12733">
    <property type="entry name" value="Cadherin-like"/>
    <property type="match status" value="1"/>
</dbReference>
<evidence type="ECO:0000256" key="1">
    <source>
        <dbReference type="SAM" id="MobiDB-lite"/>
    </source>
</evidence>
<feature type="domain" description="FecR protein" evidence="3">
    <location>
        <begin position="106"/>
        <end position="210"/>
    </location>
</feature>
<organism evidence="5 6">
    <name type="scientific">Cohnella candidum</name>
    <dbReference type="NCBI Taxonomy" id="2674991"/>
    <lineage>
        <taxon>Bacteria</taxon>
        <taxon>Bacillati</taxon>
        <taxon>Bacillota</taxon>
        <taxon>Bacilli</taxon>
        <taxon>Bacillales</taxon>
        <taxon>Paenibacillaceae</taxon>
        <taxon>Cohnella</taxon>
    </lineage>
</organism>
<dbReference type="PANTHER" id="PTHR38731:SF1">
    <property type="entry name" value="FECR PROTEIN DOMAIN-CONTAINING PROTEIN"/>
    <property type="match status" value="1"/>
</dbReference>
<keyword evidence="2" id="KW-1133">Transmembrane helix</keyword>
<feature type="transmembrane region" description="Helical" evidence="2">
    <location>
        <begin position="44"/>
        <end position="63"/>
    </location>
</feature>
<gene>
    <name evidence="5" type="ORF">EAV92_11420</name>
</gene>
<feature type="region of interest" description="Disordered" evidence="1">
    <location>
        <begin position="347"/>
        <end position="417"/>
    </location>
</feature>
<dbReference type="InterPro" id="IPR025883">
    <property type="entry name" value="Cadherin-like_domain"/>
</dbReference>
<feature type="compositionally biased region" description="Low complexity" evidence="1">
    <location>
        <begin position="431"/>
        <end position="455"/>
    </location>
</feature>
<dbReference type="InterPro" id="IPR006860">
    <property type="entry name" value="FecR"/>
</dbReference>